<evidence type="ECO:0000313" key="3">
    <source>
        <dbReference type="Proteomes" id="UP000045824"/>
    </source>
</evidence>
<keyword evidence="4" id="KW-1185">Reference proteome</keyword>
<proteinExistence type="predicted"/>
<dbReference type="Proteomes" id="UP000195840">
    <property type="component" value="Unassembled WGS sequence"/>
</dbReference>
<accession>A0A0T9M285</accession>
<dbReference type="EMBL" id="NHOG01000003">
    <property type="protein sequence ID" value="OVZ83196.1"/>
    <property type="molecule type" value="Genomic_DNA"/>
</dbReference>
<gene>
    <name evidence="2" type="ORF">CBW52_02880</name>
    <name evidence="1" type="ORF">ERS008491_04019</name>
</gene>
<evidence type="ECO:0000313" key="2">
    <source>
        <dbReference type="EMBL" id="OVZ83196.1"/>
    </source>
</evidence>
<evidence type="ECO:0000313" key="4">
    <source>
        <dbReference type="Proteomes" id="UP000195840"/>
    </source>
</evidence>
<reference evidence="1 3" key="1">
    <citation type="submission" date="2015-03" db="EMBL/GenBank/DDBJ databases">
        <authorList>
            <person name="Murphy D."/>
        </authorList>
    </citation>
    <scope>NUCLEOTIDE SEQUENCE [LARGE SCALE GENOMIC DNA]</scope>
    <source>
        <strain evidence="1 3">FCF326</strain>
    </source>
</reference>
<dbReference type="EMBL" id="CPYI01000022">
    <property type="protein sequence ID" value="CNF52871.1"/>
    <property type="molecule type" value="Genomic_DNA"/>
</dbReference>
<organism evidence="1 3">
    <name type="scientific">Yersinia kristensenii</name>
    <dbReference type="NCBI Taxonomy" id="28152"/>
    <lineage>
        <taxon>Bacteria</taxon>
        <taxon>Pseudomonadati</taxon>
        <taxon>Pseudomonadota</taxon>
        <taxon>Gammaproteobacteria</taxon>
        <taxon>Enterobacterales</taxon>
        <taxon>Yersiniaceae</taxon>
        <taxon>Yersinia</taxon>
    </lineage>
</organism>
<reference evidence="2 4" key="2">
    <citation type="submission" date="2017-05" db="EMBL/GenBank/DDBJ databases">
        <title>Whole genome sequencing of Yersinia kristensenii.</title>
        <authorList>
            <person name="Campioni F."/>
        </authorList>
    </citation>
    <scope>NUCLEOTIDE SEQUENCE [LARGE SCALE GENOMIC DNA]</scope>
    <source>
        <strain evidence="2 4">CFSAN060538</strain>
    </source>
</reference>
<dbReference type="Proteomes" id="UP000045824">
    <property type="component" value="Unassembled WGS sequence"/>
</dbReference>
<protein>
    <submittedName>
        <fullName evidence="1">Uncharacterized protein</fullName>
    </submittedName>
</protein>
<evidence type="ECO:0000313" key="1">
    <source>
        <dbReference type="EMBL" id="CNF52871.1"/>
    </source>
</evidence>
<name>A0A0T9M285_YERKR</name>
<sequence length="86" mass="10130">MAVWRDNKQHFWHSSFYIIYHGYDIIREKLTSLTDSLSFVTIHYANTAFNVNIASIIVFTKTIIDLRCLKICIAIELYPYALQVRT</sequence>
<dbReference type="AlphaFoldDB" id="A0A0T9M285"/>